<organism evidence="1 2">
    <name type="scientific">Blastococcus saxobsidens</name>
    <dbReference type="NCBI Taxonomy" id="138336"/>
    <lineage>
        <taxon>Bacteria</taxon>
        <taxon>Bacillati</taxon>
        <taxon>Actinomycetota</taxon>
        <taxon>Actinomycetes</taxon>
        <taxon>Geodermatophilales</taxon>
        <taxon>Geodermatophilaceae</taxon>
        <taxon>Blastococcus</taxon>
    </lineage>
</organism>
<dbReference type="Proteomes" id="UP000292507">
    <property type="component" value="Unassembled WGS sequence"/>
</dbReference>
<evidence type="ECO:0000313" key="1">
    <source>
        <dbReference type="EMBL" id="RZU31468.1"/>
    </source>
</evidence>
<dbReference type="OrthoDB" id="5181611at2"/>
<keyword evidence="2" id="KW-1185">Reference proteome</keyword>
<sequence>MDGVELGPSYTWDEARDRGVSRRQIAHDGIRLGRGLYLSSAVEPTLAERCAAWARVLPRDAAFGLTTAAQLWGAPVAPARSVQAVVTPRSVLPQRRGLQVLVRKDLTTADVVETAGLRLTTPAQTFLDLSARLPPQELVAVGDSLLRAGLAAREDIDERLARALGARGVIRARECTALLSPLSMSRPESLIRYWLTSSALPEPELQVAIRDRWGVAVAHADIGWSRWKVAVEYEGRQHAEREQFGRDIDRYSLMAADGWLTLRFAARHLQECTVVDRARRALLSRGWH</sequence>
<dbReference type="AlphaFoldDB" id="A0A4Q7Y4E1"/>
<dbReference type="RefSeq" id="WP_104528117.1">
    <property type="nucleotide sequence ID" value="NZ_POQT01000010.1"/>
</dbReference>
<comment type="caution">
    <text evidence="1">The sequence shown here is derived from an EMBL/GenBank/DDBJ whole genome shotgun (WGS) entry which is preliminary data.</text>
</comment>
<gene>
    <name evidence="1" type="ORF">BKA19_1134</name>
</gene>
<proteinExistence type="predicted"/>
<reference evidence="1 2" key="1">
    <citation type="submission" date="2019-02" db="EMBL/GenBank/DDBJ databases">
        <title>Sequencing the genomes of 1000 actinobacteria strains.</title>
        <authorList>
            <person name="Klenk H.-P."/>
        </authorList>
    </citation>
    <scope>NUCLEOTIDE SEQUENCE [LARGE SCALE GENOMIC DNA]</scope>
    <source>
        <strain evidence="1 2">DSM 44509</strain>
    </source>
</reference>
<evidence type="ECO:0000313" key="2">
    <source>
        <dbReference type="Proteomes" id="UP000292507"/>
    </source>
</evidence>
<dbReference type="EMBL" id="SHKV01000001">
    <property type="protein sequence ID" value="RZU31468.1"/>
    <property type="molecule type" value="Genomic_DNA"/>
</dbReference>
<accession>A0A4Q7Y4E1</accession>
<protein>
    <recommendedName>
        <fullName evidence="3">DUF559 domain-containing protein</fullName>
    </recommendedName>
</protein>
<dbReference type="Gene3D" id="3.40.960.10">
    <property type="entry name" value="VSR Endonuclease"/>
    <property type="match status" value="1"/>
</dbReference>
<evidence type="ECO:0008006" key="3">
    <source>
        <dbReference type="Google" id="ProtNLM"/>
    </source>
</evidence>
<name>A0A4Q7Y4E1_9ACTN</name>